<accession>A0ABD3AWN0</accession>
<evidence type="ECO:0000256" key="2">
    <source>
        <dbReference type="ARBA" id="ARBA00022472"/>
    </source>
</evidence>
<dbReference type="SMART" id="SM00733">
    <property type="entry name" value="Mterf"/>
    <property type="match status" value="5"/>
</dbReference>
<dbReference type="Gene3D" id="1.25.70.10">
    <property type="entry name" value="Transcription termination factor 3, mitochondrial"/>
    <property type="match status" value="1"/>
</dbReference>
<dbReference type="Proteomes" id="UP001630127">
    <property type="component" value="Unassembled WGS sequence"/>
</dbReference>
<dbReference type="EMBL" id="JBJUIK010000002">
    <property type="protein sequence ID" value="KAL3535614.1"/>
    <property type="molecule type" value="Genomic_DNA"/>
</dbReference>
<dbReference type="FunFam" id="1.25.70.10:FF:000001">
    <property type="entry name" value="Mitochondrial transcription termination factor-like"/>
    <property type="match status" value="1"/>
</dbReference>
<dbReference type="GO" id="GO:0006353">
    <property type="term" value="P:DNA-templated transcription termination"/>
    <property type="evidence" value="ECO:0007669"/>
    <property type="project" value="UniProtKB-KW"/>
</dbReference>
<dbReference type="PANTHER" id="PTHR13068:SF133">
    <property type="entry name" value="MITOCHONDRIAL TRANSCRIPTION TERMINATION FACTOR FAMILY PROTEIN"/>
    <property type="match status" value="1"/>
</dbReference>
<dbReference type="InterPro" id="IPR003690">
    <property type="entry name" value="MTERF"/>
</dbReference>
<proteinExistence type="inferred from homology"/>
<keyword evidence="2" id="KW-0804">Transcription</keyword>
<gene>
    <name evidence="4" type="ORF">ACH5RR_004075</name>
</gene>
<evidence type="ECO:0000256" key="3">
    <source>
        <dbReference type="ARBA" id="ARBA00022946"/>
    </source>
</evidence>
<evidence type="ECO:0000256" key="1">
    <source>
        <dbReference type="ARBA" id="ARBA00007692"/>
    </source>
</evidence>
<evidence type="ECO:0000313" key="5">
    <source>
        <dbReference type="Proteomes" id="UP001630127"/>
    </source>
</evidence>
<sequence>MSFLLHTKLKHLSLSLSTKQIPRLLLGILQKDGAATKLFSSQTSTISSSDARKQEKALLVKTLFKNYGFSETHISKFSRVAPLLFAVDPDKILLPKIEFLRTIGVPDADLPKILTTHSVLLSSSLTKKLIPNYNFLKDLLLSDELALKSFHRCPRILSCDVKRVVSPNIQLLKEIGVPQRFLAYLVRISPDSVFRDHHKFKGSVDEAIKMGFNAKKLTFVLAVRVFCKKPQRIRDQKIEVYRRFGLSDEDIWALFRLRPTCMDHSEKKIVGIMNFLVNEMKLPPSVVVHCPAVFTLDLEKRVIPRCRVIQLLIDKNLIKKEFSLGSVLLPAEDNFLNKFVINYENELPELMKIYKG</sequence>
<dbReference type="InterPro" id="IPR038538">
    <property type="entry name" value="MTERF_sf"/>
</dbReference>
<dbReference type="PANTHER" id="PTHR13068">
    <property type="entry name" value="CGI-12 PROTEIN-RELATED"/>
    <property type="match status" value="1"/>
</dbReference>
<comment type="similarity">
    <text evidence="1">Belongs to the mTERF family.</text>
</comment>
<evidence type="ECO:0000313" key="4">
    <source>
        <dbReference type="EMBL" id="KAL3535614.1"/>
    </source>
</evidence>
<protein>
    <submittedName>
        <fullName evidence="4">Uncharacterized protein</fullName>
    </submittedName>
</protein>
<keyword evidence="5" id="KW-1185">Reference proteome</keyword>
<dbReference type="Pfam" id="PF02536">
    <property type="entry name" value="mTERF"/>
    <property type="match status" value="1"/>
</dbReference>
<keyword evidence="2" id="KW-0806">Transcription termination</keyword>
<dbReference type="AlphaFoldDB" id="A0ABD3AWN0"/>
<comment type="caution">
    <text evidence="4">The sequence shown here is derived from an EMBL/GenBank/DDBJ whole genome shotgun (WGS) entry which is preliminary data.</text>
</comment>
<reference evidence="4 5" key="1">
    <citation type="submission" date="2024-11" db="EMBL/GenBank/DDBJ databases">
        <title>A near-complete genome assembly of Cinchona calisaya.</title>
        <authorList>
            <person name="Lian D.C."/>
            <person name="Zhao X.W."/>
            <person name="Wei L."/>
        </authorList>
    </citation>
    <scope>NUCLEOTIDE SEQUENCE [LARGE SCALE GENOMIC DNA]</scope>
    <source>
        <tissue evidence="4">Nenye</tissue>
    </source>
</reference>
<keyword evidence="2" id="KW-0805">Transcription regulation</keyword>
<keyword evidence="3" id="KW-0809">Transit peptide</keyword>
<name>A0ABD3AWN0_9GENT</name>
<organism evidence="4 5">
    <name type="scientific">Cinchona calisaya</name>
    <dbReference type="NCBI Taxonomy" id="153742"/>
    <lineage>
        <taxon>Eukaryota</taxon>
        <taxon>Viridiplantae</taxon>
        <taxon>Streptophyta</taxon>
        <taxon>Embryophyta</taxon>
        <taxon>Tracheophyta</taxon>
        <taxon>Spermatophyta</taxon>
        <taxon>Magnoliopsida</taxon>
        <taxon>eudicotyledons</taxon>
        <taxon>Gunneridae</taxon>
        <taxon>Pentapetalae</taxon>
        <taxon>asterids</taxon>
        <taxon>lamiids</taxon>
        <taxon>Gentianales</taxon>
        <taxon>Rubiaceae</taxon>
        <taxon>Cinchonoideae</taxon>
        <taxon>Cinchoneae</taxon>
        <taxon>Cinchona</taxon>
    </lineage>
</organism>